<reference evidence="2 3" key="1">
    <citation type="submission" date="2021-07" db="EMBL/GenBank/DDBJ databases">
        <title>The Aristolochia fimbriata genome: insights into angiosperm evolution, floral development and chemical biosynthesis.</title>
        <authorList>
            <person name="Jiao Y."/>
        </authorList>
    </citation>
    <scope>NUCLEOTIDE SEQUENCE [LARGE SCALE GENOMIC DNA]</scope>
    <source>
        <strain evidence="2">IBCAS-2021</strain>
        <tissue evidence="2">Leaf</tissue>
    </source>
</reference>
<feature type="compositionally biased region" description="Low complexity" evidence="1">
    <location>
        <begin position="58"/>
        <end position="68"/>
    </location>
</feature>
<dbReference type="AlphaFoldDB" id="A0AAV7FAX4"/>
<gene>
    <name evidence="2" type="ORF">H6P81_002606</name>
</gene>
<proteinExistence type="predicted"/>
<feature type="region of interest" description="Disordered" evidence="1">
    <location>
        <begin position="42"/>
        <end position="68"/>
    </location>
</feature>
<dbReference type="Proteomes" id="UP000825729">
    <property type="component" value="Unassembled WGS sequence"/>
</dbReference>
<dbReference type="EMBL" id="JAINDJ010000002">
    <property type="protein sequence ID" value="KAG9458098.1"/>
    <property type="molecule type" value="Genomic_DNA"/>
</dbReference>
<name>A0AAV7FAX4_ARIFI</name>
<evidence type="ECO:0000313" key="2">
    <source>
        <dbReference type="EMBL" id="KAG9458098.1"/>
    </source>
</evidence>
<protein>
    <submittedName>
        <fullName evidence="2">Uncharacterized protein</fullName>
    </submittedName>
</protein>
<evidence type="ECO:0000313" key="3">
    <source>
        <dbReference type="Proteomes" id="UP000825729"/>
    </source>
</evidence>
<evidence type="ECO:0000256" key="1">
    <source>
        <dbReference type="SAM" id="MobiDB-lite"/>
    </source>
</evidence>
<keyword evidence="3" id="KW-1185">Reference proteome</keyword>
<sequence length="68" mass="7685">MGDTQWWICNGGYAMVEMQWGICKGRYAMGDIQWGSVNERDLWNRHSSDPGPTPSPSQPWQSSNKPGL</sequence>
<organism evidence="2 3">
    <name type="scientific">Aristolochia fimbriata</name>
    <name type="common">White veined hardy Dutchman's pipe vine</name>
    <dbReference type="NCBI Taxonomy" id="158543"/>
    <lineage>
        <taxon>Eukaryota</taxon>
        <taxon>Viridiplantae</taxon>
        <taxon>Streptophyta</taxon>
        <taxon>Embryophyta</taxon>
        <taxon>Tracheophyta</taxon>
        <taxon>Spermatophyta</taxon>
        <taxon>Magnoliopsida</taxon>
        <taxon>Magnoliidae</taxon>
        <taxon>Piperales</taxon>
        <taxon>Aristolochiaceae</taxon>
        <taxon>Aristolochia</taxon>
    </lineage>
</organism>
<accession>A0AAV7FAX4</accession>
<comment type="caution">
    <text evidence="2">The sequence shown here is derived from an EMBL/GenBank/DDBJ whole genome shotgun (WGS) entry which is preliminary data.</text>
</comment>